<keyword evidence="12" id="KW-0175">Coiled coil</keyword>
<keyword evidence="9" id="KW-0066">ATP synthesis</keyword>
<comment type="similarity">
    <text evidence="11">Belongs to the ATPase B chain family.</text>
</comment>
<dbReference type="GO" id="GO:0015986">
    <property type="term" value="P:proton motive force-driven ATP synthesis"/>
    <property type="evidence" value="ECO:0007669"/>
    <property type="project" value="InterPro"/>
</dbReference>
<evidence type="ECO:0000256" key="1">
    <source>
        <dbReference type="ARBA" id="ARBA00004167"/>
    </source>
</evidence>
<keyword evidence="8 13" id="KW-0472">Membrane</keyword>
<evidence type="ECO:0000256" key="13">
    <source>
        <dbReference type="SAM" id="Phobius"/>
    </source>
</evidence>
<keyword evidence="2 11" id="KW-0813">Transport</keyword>
<keyword evidence="14" id="KW-0934">Plastid</keyword>
<dbReference type="PANTHER" id="PTHR34264">
    <property type="entry name" value="ATP SYNTHASE SUBUNIT B, CHLOROPLASTIC"/>
    <property type="match status" value="1"/>
</dbReference>
<evidence type="ECO:0000256" key="4">
    <source>
        <dbReference type="ARBA" id="ARBA00022692"/>
    </source>
</evidence>
<evidence type="ECO:0000256" key="6">
    <source>
        <dbReference type="ARBA" id="ARBA00022989"/>
    </source>
</evidence>
<feature type="transmembrane region" description="Helical" evidence="13">
    <location>
        <begin position="33"/>
        <end position="51"/>
    </location>
</feature>
<evidence type="ECO:0000256" key="11">
    <source>
        <dbReference type="RuleBase" id="RU003848"/>
    </source>
</evidence>
<evidence type="ECO:0000256" key="5">
    <source>
        <dbReference type="ARBA" id="ARBA00022781"/>
    </source>
</evidence>
<organism evidence="14">
    <name type="scientific">Callithamnion tetricum</name>
    <dbReference type="NCBI Taxonomy" id="193179"/>
    <lineage>
        <taxon>Eukaryota</taxon>
        <taxon>Rhodophyta</taxon>
        <taxon>Florideophyceae</taxon>
        <taxon>Rhodymeniophycidae</taxon>
        <taxon>Ceramiales</taxon>
        <taxon>Callithamniaceae</taxon>
        <taxon>Callithamnion</taxon>
    </lineage>
</organism>
<evidence type="ECO:0000313" key="14">
    <source>
        <dbReference type="EMBL" id="QCI04990.1"/>
    </source>
</evidence>
<evidence type="ECO:0000256" key="12">
    <source>
        <dbReference type="SAM" id="Coils"/>
    </source>
</evidence>
<proteinExistence type="inferred from homology"/>
<evidence type="ECO:0000256" key="9">
    <source>
        <dbReference type="ARBA" id="ARBA00023310"/>
    </source>
</evidence>
<dbReference type="PANTHER" id="PTHR34264:SF3">
    <property type="entry name" value="ATP SYNTHASE SUBUNIT B, CHLOROPLASTIC"/>
    <property type="match status" value="1"/>
</dbReference>
<evidence type="ECO:0000256" key="10">
    <source>
        <dbReference type="ARBA" id="ARBA00025198"/>
    </source>
</evidence>
<dbReference type="GO" id="GO:0015078">
    <property type="term" value="F:proton transmembrane transporter activity"/>
    <property type="evidence" value="ECO:0007669"/>
    <property type="project" value="InterPro"/>
</dbReference>
<accession>A0A4D6WRK2</accession>
<keyword evidence="3 11" id="KW-0138">CF(0)</keyword>
<geneLocation type="plastid" evidence="14"/>
<dbReference type="AlphaFoldDB" id="A0A4D6WRK2"/>
<comment type="subcellular location">
    <subcellularLocation>
        <location evidence="1">Membrane</location>
        <topology evidence="1">Single-pass membrane protein</topology>
    </subcellularLocation>
</comment>
<keyword evidence="6 13" id="KW-1133">Transmembrane helix</keyword>
<keyword evidence="4 11" id="KW-0812">Transmembrane</keyword>
<evidence type="ECO:0000256" key="3">
    <source>
        <dbReference type="ARBA" id="ARBA00022547"/>
    </source>
</evidence>
<reference evidence="14" key="2">
    <citation type="submission" date="2019-04" db="EMBL/GenBank/DDBJ databases">
        <authorList>
            <person name="Pasella M."/>
        </authorList>
    </citation>
    <scope>NUCLEOTIDE SEQUENCE</scope>
    <source>
        <strain evidence="14">PD2927</strain>
    </source>
</reference>
<evidence type="ECO:0000256" key="7">
    <source>
        <dbReference type="ARBA" id="ARBA00023065"/>
    </source>
</evidence>
<dbReference type="Pfam" id="PF00430">
    <property type="entry name" value="ATP-synt_B"/>
    <property type="match status" value="1"/>
</dbReference>
<name>A0A4D6WRK2_9FLOR</name>
<comment type="function">
    <text evidence="10">F(1)F(0) ATP synthase produces ATP from ADP in the presence of a proton or sodium gradient. F-type ATPases consist of two structural domains, F(1) containing the extramembraneous catalytic core and F(0) containing the membrane proton channel, linked together by a central stalk and a peripheral stalk. During catalysis, ATP synthesis in the catalytic domain of F(1) is coupled via a rotary mechanism of the central stalk subunits to proton translocation.</text>
</comment>
<feature type="coiled-coil region" evidence="12">
    <location>
        <begin position="66"/>
        <end position="100"/>
    </location>
</feature>
<evidence type="ECO:0000256" key="2">
    <source>
        <dbReference type="ARBA" id="ARBA00022448"/>
    </source>
</evidence>
<dbReference type="HAMAP" id="MF_01398">
    <property type="entry name" value="ATP_synth_b_bprime"/>
    <property type="match status" value="1"/>
</dbReference>
<keyword evidence="7 11" id="KW-0406">Ion transport</keyword>
<evidence type="ECO:0000256" key="8">
    <source>
        <dbReference type="ARBA" id="ARBA00023136"/>
    </source>
</evidence>
<reference evidence="14" key="1">
    <citation type="journal article" date="2019" name="Mol. Phylogenet. Evol.">
        <title>Morphological evolution and classification of the red algal order Ceramiales inferred using plastid phylogenomics.</title>
        <authorList>
            <person name="Diaz-Tapia P."/>
            <person name="Pasella M.M."/>
            <person name="Verbruggen H."/>
            <person name="Maggs C.A."/>
        </authorList>
    </citation>
    <scope>NUCLEOTIDE SEQUENCE</scope>
    <source>
        <strain evidence="14">PD2927</strain>
    </source>
</reference>
<gene>
    <name evidence="14" type="primary">atpF</name>
</gene>
<dbReference type="EMBL" id="MK814616">
    <property type="protein sequence ID" value="QCI04990.1"/>
    <property type="molecule type" value="Genomic_DNA"/>
</dbReference>
<dbReference type="GO" id="GO:0045259">
    <property type="term" value="C:proton-transporting ATP synthase complex"/>
    <property type="evidence" value="ECO:0007669"/>
    <property type="project" value="UniProtKB-KW"/>
</dbReference>
<protein>
    <submittedName>
        <fullName evidence="14">ATP synthase CF0 subunit I</fullName>
    </submittedName>
</protein>
<dbReference type="InterPro" id="IPR002146">
    <property type="entry name" value="ATP_synth_b/b'su_bac/chlpt"/>
</dbReference>
<sequence>MDSNIQVFKFISDQLIFSDANVSLNTNFLEANVINIVLLLSGLIYILKQFLGSILISRYEKVLFAINESEERLEQANLRLIESEKQLEQTQIIINEIIQEAELTAKKVRESLLKQGQSDIERLTLASKASIAASEYQVRQQIQQQIISLAIQKVNIQLQEQMTNSMQEKIINNNIMQLGGQL</sequence>
<keyword evidence="5 11" id="KW-0375">Hydrogen ion transport</keyword>